<organism evidence="12 13">
    <name type="scientific">Thalassotalea marina</name>
    <dbReference type="NCBI Taxonomy" id="1673741"/>
    <lineage>
        <taxon>Bacteria</taxon>
        <taxon>Pseudomonadati</taxon>
        <taxon>Pseudomonadota</taxon>
        <taxon>Gammaproteobacteria</taxon>
        <taxon>Alteromonadales</taxon>
        <taxon>Colwelliaceae</taxon>
        <taxon>Thalassotalea</taxon>
    </lineage>
</organism>
<evidence type="ECO:0000256" key="3">
    <source>
        <dbReference type="ARBA" id="ARBA00022448"/>
    </source>
</evidence>
<sequence>MNYEFLIDAWQINEQGQGTQVNPAELDNYDGVWMHCNRSSAEFEQWLGNEGFSEAIVKSLLATDTRPRFQQIDEESFFLILRGVNLNSGKQPDDMLTIRLLYTPNRLISCNLQRSRAIQSVISDFKNGQGPKSIEMLIVAILTQVNLKIESVLEPIEEFIDAQDVESYDVNQVNEINAMHKKLLRLNRFLKPQTHALTALSKIEMPVFEQHLVGLANQLDNLQRIVDTIDFDIAQIDVINSRIVQIHNEVINRNTYLLSIIAGIFLPLGFLTGLFGINIGGMPGVENSDAFYWFCGILTGIGVFEVVLFRRLKFL</sequence>
<dbReference type="GO" id="GO:0015095">
    <property type="term" value="F:magnesium ion transmembrane transporter activity"/>
    <property type="evidence" value="ECO:0007669"/>
    <property type="project" value="TreeGrafter"/>
</dbReference>
<keyword evidence="4" id="KW-1003">Cell membrane</keyword>
<feature type="transmembrane region" description="Helical" evidence="11">
    <location>
        <begin position="256"/>
        <end position="279"/>
    </location>
</feature>
<keyword evidence="6 11" id="KW-0812">Transmembrane</keyword>
<dbReference type="Gene3D" id="1.20.58.340">
    <property type="entry name" value="Magnesium transport protein CorA, transmembrane region"/>
    <property type="match status" value="2"/>
</dbReference>
<keyword evidence="9" id="KW-0406">Ion transport</keyword>
<evidence type="ECO:0000256" key="5">
    <source>
        <dbReference type="ARBA" id="ARBA00022519"/>
    </source>
</evidence>
<comment type="caution">
    <text evidence="12">The sequence shown here is derived from an EMBL/GenBank/DDBJ whole genome shotgun (WGS) entry which is preliminary data.</text>
</comment>
<dbReference type="GO" id="GO:0005886">
    <property type="term" value="C:plasma membrane"/>
    <property type="evidence" value="ECO:0007669"/>
    <property type="project" value="UniProtKB-SubCell"/>
</dbReference>
<evidence type="ECO:0000256" key="8">
    <source>
        <dbReference type="ARBA" id="ARBA00022989"/>
    </source>
</evidence>
<dbReference type="RefSeq" id="WP_189769768.1">
    <property type="nucleotide sequence ID" value="NZ_BNCK01000004.1"/>
</dbReference>
<gene>
    <name evidence="12" type="ORF">GCM10017161_19200</name>
</gene>
<dbReference type="PANTHER" id="PTHR46494">
    <property type="entry name" value="CORA FAMILY METAL ION TRANSPORTER (EUROFUNG)"/>
    <property type="match status" value="1"/>
</dbReference>
<keyword evidence="8 11" id="KW-1133">Transmembrane helix</keyword>
<dbReference type="Gene3D" id="3.30.460.20">
    <property type="entry name" value="CorA soluble domain-like"/>
    <property type="match status" value="1"/>
</dbReference>
<dbReference type="PANTHER" id="PTHR46494:SF3">
    <property type="entry name" value="ZINC TRANSPORT PROTEIN ZNTB"/>
    <property type="match status" value="1"/>
</dbReference>
<comment type="subcellular location">
    <subcellularLocation>
        <location evidence="1">Cell membrane</location>
        <topology evidence="1">Multi-pass membrane protein</topology>
    </subcellularLocation>
</comment>
<keyword evidence="3" id="KW-0813">Transport</keyword>
<dbReference type="SUPFAM" id="SSF143865">
    <property type="entry name" value="CorA soluble domain-like"/>
    <property type="match status" value="1"/>
</dbReference>
<reference evidence="12" key="2">
    <citation type="submission" date="2020-09" db="EMBL/GenBank/DDBJ databases">
        <authorList>
            <person name="Sun Q."/>
            <person name="Kim S."/>
        </authorList>
    </citation>
    <scope>NUCLEOTIDE SEQUENCE</scope>
    <source>
        <strain evidence="12">KCTC 42731</strain>
    </source>
</reference>
<dbReference type="AlphaFoldDB" id="A0A919BIM4"/>
<accession>A0A919BIM4</accession>
<evidence type="ECO:0000313" key="12">
    <source>
        <dbReference type="EMBL" id="GHF91504.1"/>
    </source>
</evidence>
<dbReference type="GO" id="GO:0015087">
    <property type="term" value="F:cobalt ion transmembrane transporter activity"/>
    <property type="evidence" value="ECO:0007669"/>
    <property type="project" value="TreeGrafter"/>
</dbReference>
<evidence type="ECO:0000256" key="11">
    <source>
        <dbReference type="SAM" id="Phobius"/>
    </source>
</evidence>
<dbReference type="EMBL" id="BNCK01000004">
    <property type="protein sequence ID" value="GHF91504.1"/>
    <property type="molecule type" value="Genomic_DNA"/>
</dbReference>
<evidence type="ECO:0000256" key="2">
    <source>
        <dbReference type="ARBA" id="ARBA00009765"/>
    </source>
</evidence>
<evidence type="ECO:0000313" key="13">
    <source>
        <dbReference type="Proteomes" id="UP000623842"/>
    </source>
</evidence>
<evidence type="ECO:0000256" key="1">
    <source>
        <dbReference type="ARBA" id="ARBA00004651"/>
    </source>
</evidence>
<reference evidence="12" key="1">
    <citation type="journal article" date="2014" name="Int. J. Syst. Evol. Microbiol.">
        <title>Complete genome sequence of Corynebacterium casei LMG S-19264T (=DSM 44701T), isolated from a smear-ripened cheese.</title>
        <authorList>
            <consortium name="US DOE Joint Genome Institute (JGI-PGF)"/>
            <person name="Walter F."/>
            <person name="Albersmeier A."/>
            <person name="Kalinowski J."/>
            <person name="Ruckert C."/>
        </authorList>
    </citation>
    <scope>NUCLEOTIDE SEQUENCE</scope>
    <source>
        <strain evidence="12">KCTC 42731</strain>
    </source>
</reference>
<evidence type="ECO:0000256" key="10">
    <source>
        <dbReference type="ARBA" id="ARBA00023136"/>
    </source>
</evidence>
<dbReference type="Pfam" id="PF01544">
    <property type="entry name" value="CorA"/>
    <property type="match status" value="1"/>
</dbReference>
<dbReference type="GO" id="GO:0050897">
    <property type="term" value="F:cobalt ion binding"/>
    <property type="evidence" value="ECO:0007669"/>
    <property type="project" value="TreeGrafter"/>
</dbReference>
<evidence type="ECO:0000256" key="6">
    <source>
        <dbReference type="ARBA" id="ARBA00022692"/>
    </source>
</evidence>
<dbReference type="InterPro" id="IPR002523">
    <property type="entry name" value="MgTranspt_CorA/ZnTranspt_ZntB"/>
</dbReference>
<dbReference type="GO" id="GO:0000287">
    <property type="term" value="F:magnesium ion binding"/>
    <property type="evidence" value="ECO:0007669"/>
    <property type="project" value="TreeGrafter"/>
</dbReference>
<dbReference type="InterPro" id="IPR045861">
    <property type="entry name" value="CorA_cytoplasmic_dom"/>
</dbReference>
<feature type="transmembrane region" description="Helical" evidence="11">
    <location>
        <begin position="291"/>
        <end position="309"/>
    </location>
</feature>
<evidence type="ECO:0000256" key="4">
    <source>
        <dbReference type="ARBA" id="ARBA00022475"/>
    </source>
</evidence>
<keyword evidence="10 11" id="KW-0472">Membrane</keyword>
<comment type="similarity">
    <text evidence="2">Belongs to the CorA metal ion transporter (MIT) (TC 1.A.35) family.</text>
</comment>
<proteinExistence type="inferred from homology"/>
<keyword evidence="7" id="KW-0862">Zinc</keyword>
<protein>
    <submittedName>
        <fullName evidence="12">Zinc transporter ZntB</fullName>
    </submittedName>
</protein>
<dbReference type="Proteomes" id="UP000623842">
    <property type="component" value="Unassembled WGS sequence"/>
</dbReference>
<evidence type="ECO:0000256" key="9">
    <source>
        <dbReference type="ARBA" id="ARBA00023065"/>
    </source>
</evidence>
<keyword evidence="13" id="KW-1185">Reference proteome</keyword>
<dbReference type="InterPro" id="IPR045863">
    <property type="entry name" value="CorA_TM1_TM2"/>
</dbReference>
<keyword evidence="5" id="KW-0997">Cell inner membrane</keyword>
<evidence type="ECO:0000256" key="7">
    <source>
        <dbReference type="ARBA" id="ARBA00022833"/>
    </source>
</evidence>
<dbReference type="SUPFAM" id="SSF144083">
    <property type="entry name" value="Magnesium transport protein CorA, transmembrane region"/>
    <property type="match status" value="1"/>
</dbReference>
<dbReference type="CDD" id="cd12833">
    <property type="entry name" value="ZntB-like_1"/>
    <property type="match status" value="1"/>
</dbReference>
<name>A0A919BIM4_9GAMM</name>